<evidence type="ECO:0000313" key="6">
    <source>
        <dbReference type="RefSeq" id="XP_022097573.1"/>
    </source>
</evidence>
<dbReference type="GO" id="GO:1990904">
    <property type="term" value="C:ribonucleoprotein complex"/>
    <property type="evidence" value="ECO:0007669"/>
    <property type="project" value="TreeGrafter"/>
</dbReference>
<keyword evidence="5" id="KW-1185">Reference proteome</keyword>
<dbReference type="PANTHER" id="PTHR22997">
    <property type="entry name" value="PIH1 DOMAIN-CONTAINING PROTEIN 1"/>
    <property type="match status" value="1"/>
</dbReference>
<evidence type="ECO:0000256" key="2">
    <source>
        <dbReference type="ARBA" id="ARBA00040541"/>
    </source>
</evidence>
<dbReference type="InterPro" id="IPR041442">
    <property type="entry name" value="PIH1D1/2/3_CS-like"/>
</dbReference>
<dbReference type="GO" id="GO:0097255">
    <property type="term" value="C:R2TP complex"/>
    <property type="evidence" value="ECO:0007669"/>
    <property type="project" value="TreeGrafter"/>
</dbReference>
<reference evidence="6" key="1">
    <citation type="submission" date="2025-08" db="UniProtKB">
        <authorList>
            <consortium name="RefSeq"/>
        </authorList>
    </citation>
    <scope>IDENTIFICATION</scope>
</reference>
<name>A0A8B7YW79_ACAPL</name>
<dbReference type="GeneID" id="110983023"/>
<feature type="domain" description="PIH1D1/2/3 CS-like" evidence="4">
    <location>
        <begin position="244"/>
        <end position="324"/>
    </location>
</feature>
<sequence length="330" mass="37033">MATGAQDDLMKQAQHMWSMLDELAETDVDAYKKFIQTNLQQGKKELALAKPWMCVKTRILKPYKATLYINICSWSRIDKPRTSTDPIKVTAGPVQDGHDETGTFKVVRVAFNPDVLEECSKRSEEKDMLIGNAIDYLKDEKKLHLSSSYHICDDIRFKGDPMDLGDFFCSGVRARQKVEEEQSARNLSKLTPDLLLSQLKVSDDQLGATTVSPDVTLHSSLKSDKLKGGLIQEISSQDVGLKCPEYDVRLKEADAKRQQRLVVRILLPGVHSVADCELNITQEELSLTVADKFELHLPLPEAIREDDSTAKFNSKTSSLTVAMPTRTFES</sequence>
<comment type="similarity">
    <text evidence="1">Belongs to the PIH1 family.</text>
</comment>
<dbReference type="GO" id="GO:0006364">
    <property type="term" value="P:rRNA processing"/>
    <property type="evidence" value="ECO:0007669"/>
    <property type="project" value="TreeGrafter"/>
</dbReference>
<dbReference type="InterPro" id="IPR012981">
    <property type="entry name" value="PIH1_N"/>
</dbReference>
<accession>A0A8B7YW79</accession>
<dbReference type="GO" id="GO:0000492">
    <property type="term" value="P:box C/D snoRNP assembly"/>
    <property type="evidence" value="ECO:0007669"/>
    <property type="project" value="TreeGrafter"/>
</dbReference>
<dbReference type="AlphaFoldDB" id="A0A8B7YW79"/>
<dbReference type="PANTHER" id="PTHR22997:SF6">
    <property type="entry name" value="PIH1 DOMAIN-CONTAINING PROTEIN 2"/>
    <property type="match status" value="1"/>
</dbReference>
<dbReference type="CTD" id="120379"/>
<proteinExistence type="inferred from homology"/>
<gene>
    <name evidence="6" type="primary">LOC110983023</name>
</gene>
<evidence type="ECO:0000256" key="1">
    <source>
        <dbReference type="ARBA" id="ARBA00008511"/>
    </source>
</evidence>
<dbReference type="GO" id="GO:0005737">
    <property type="term" value="C:cytoplasm"/>
    <property type="evidence" value="ECO:0007669"/>
    <property type="project" value="TreeGrafter"/>
</dbReference>
<dbReference type="OMA" id="SCLCTEI"/>
<dbReference type="CDD" id="cd00298">
    <property type="entry name" value="ACD_sHsps_p23-like"/>
    <property type="match status" value="1"/>
</dbReference>
<dbReference type="InterPro" id="IPR050734">
    <property type="entry name" value="PIH1/Kintoun_subfamily"/>
</dbReference>
<feature type="domain" description="PIH1 N-terminal" evidence="3">
    <location>
        <begin position="43"/>
        <end position="161"/>
    </location>
</feature>
<dbReference type="Pfam" id="PF18201">
    <property type="entry name" value="PIH1_CS"/>
    <property type="match status" value="1"/>
</dbReference>
<dbReference type="Proteomes" id="UP000694845">
    <property type="component" value="Unplaced"/>
</dbReference>
<evidence type="ECO:0000313" key="5">
    <source>
        <dbReference type="Proteomes" id="UP000694845"/>
    </source>
</evidence>
<protein>
    <recommendedName>
        <fullName evidence="2">PIH1 domain-containing protein 2</fullName>
    </recommendedName>
</protein>
<evidence type="ECO:0000259" key="3">
    <source>
        <dbReference type="Pfam" id="PF08190"/>
    </source>
</evidence>
<evidence type="ECO:0000259" key="4">
    <source>
        <dbReference type="Pfam" id="PF18201"/>
    </source>
</evidence>
<dbReference type="OrthoDB" id="545063at2759"/>
<organism evidence="5 6">
    <name type="scientific">Acanthaster planci</name>
    <name type="common">Crown-of-thorns starfish</name>
    <dbReference type="NCBI Taxonomy" id="133434"/>
    <lineage>
        <taxon>Eukaryota</taxon>
        <taxon>Metazoa</taxon>
        <taxon>Echinodermata</taxon>
        <taxon>Eleutherozoa</taxon>
        <taxon>Asterozoa</taxon>
        <taxon>Asteroidea</taxon>
        <taxon>Valvatacea</taxon>
        <taxon>Valvatida</taxon>
        <taxon>Acanthasteridae</taxon>
        <taxon>Acanthaster</taxon>
    </lineage>
</organism>
<dbReference type="KEGG" id="aplc:110983023"/>
<dbReference type="RefSeq" id="XP_022097573.1">
    <property type="nucleotide sequence ID" value="XM_022241881.1"/>
</dbReference>
<dbReference type="Pfam" id="PF08190">
    <property type="entry name" value="PIH1"/>
    <property type="match status" value="1"/>
</dbReference>